<dbReference type="Proteomes" id="UP000749559">
    <property type="component" value="Unassembled WGS sequence"/>
</dbReference>
<evidence type="ECO:0000256" key="7">
    <source>
        <dbReference type="PIRNR" id="PIRNR002496"/>
    </source>
</evidence>
<dbReference type="PANTHER" id="PTHR46526:SF1">
    <property type="entry name" value="CHORDIN"/>
    <property type="match status" value="1"/>
</dbReference>
<accession>A0A8J1UCU0</accession>
<feature type="region of interest" description="Disordered" evidence="8">
    <location>
        <begin position="905"/>
        <end position="928"/>
    </location>
</feature>
<dbReference type="SMART" id="SM00754">
    <property type="entry name" value="CHRD"/>
    <property type="match status" value="4"/>
</dbReference>
<dbReference type="InterPro" id="IPR052278">
    <property type="entry name" value="Chordin-like_regulators"/>
</dbReference>
<keyword evidence="11" id="KW-1185">Reference proteome</keyword>
<evidence type="ECO:0000256" key="6">
    <source>
        <dbReference type="ARBA" id="ARBA00023180"/>
    </source>
</evidence>
<comment type="similarity">
    <text evidence="2 7">Belongs to the chordin family.</text>
</comment>
<dbReference type="EMBL" id="CAIIXF020000001">
    <property type="protein sequence ID" value="CAH1773701.1"/>
    <property type="molecule type" value="Genomic_DNA"/>
</dbReference>
<evidence type="ECO:0000256" key="3">
    <source>
        <dbReference type="ARBA" id="ARBA00022473"/>
    </source>
</evidence>
<dbReference type="OrthoDB" id="9829321at2759"/>
<dbReference type="PANTHER" id="PTHR46526">
    <property type="entry name" value="CHORDIN"/>
    <property type="match status" value="1"/>
</dbReference>
<evidence type="ECO:0000256" key="9">
    <source>
        <dbReference type="SAM" id="SignalP"/>
    </source>
</evidence>
<feature type="signal peptide" evidence="9">
    <location>
        <begin position="1"/>
        <end position="22"/>
    </location>
</feature>
<dbReference type="PROSITE" id="PS50184">
    <property type="entry name" value="VWFC_2"/>
    <property type="match status" value="4"/>
</dbReference>
<dbReference type="InterPro" id="IPR001007">
    <property type="entry name" value="VWF_dom"/>
</dbReference>
<evidence type="ECO:0000256" key="2">
    <source>
        <dbReference type="ARBA" id="ARBA00007156"/>
    </source>
</evidence>
<keyword evidence="4" id="KW-0964">Secreted</keyword>
<dbReference type="GO" id="GO:0030514">
    <property type="term" value="P:negative regulation of BMP signaling pathway"/>
    <property type="evidence" value="ECO:0007669"/>
    <property type="project" value="TreeGrafter"/>
</dbReference>
<dbReference type="Pfam" id="PF07452">
    <property type="entry name" value="CHRD"/>
    <property type="match status" value="2"/>
</dbReference>
<comment type="caution">
    <text evidence="10">The sequence shown here is derived from an EMBL/GenBank/DDBJ whole genome shotgun (WGS) entry which is preliminary data.</text>
</comment>
<dbReference type="SUPFAM" id="SSF57603">
    <property type="entry name" value="FnI-like domain"/>
    <property type="match status" value="4"/>
</dbReference>
<dbReference type="AlphaFoldDB" id="A0A8J1UCU0"/>
<evidence type="ECO:0000313" key="10">
    <source>
        <dbReference type="EMBL" id="CAH1773701.1"/>
    </source>
</evidence>
<dbReference type="Pfam" id="PF00093">
    <property type="entry name" value="VWC"/>
    <property type="match status" value="3"/>
</dbReference>
<comment type="subcellular location">
    <subcellularLocation>
        <location evidence="1">Secreted</location>
    </subcellularLocation>
</comment>
<feature type="compositionally biased region" description="Basic residues" evidence="8">
    <location>
        <begin position="908"/>
        <end position="928"/>
    </location>
</feature>
<evidence type="ECO:0000256" key="5">
    <source>
        <dbReference type="ARBA" id="ARBA00022737"/>
    </source>
</evidence>
<evidence type="ECO:0000256" key="1">
    <source>
        <dbReference type="ARBA" id="ARBA00004613"/>
    </source>
</evidence>
<dbReference type="GO" id="GO:0048731">
    <property type="term" value="P:system development"/>
    <property type="evidence" value="ECO:0007669"/>
    <property type="project" value="UniProtKB-ARBA"/>
</dbReference>
<dbReference type="GO" id="GO:0005615">
    <property type="term" value="C:extracellular space"/>
    <property type="evidence" value="ECO:0007669"/>
    <property type="project" value="TreeGrafter"/>
</dbReference>
<proteinExistence type="inferred from homology"/>
<organism evidence="10 11">
    <name type="scientific">Owenia fusiformis</name>
    <name type="common">Polychaete worm</name>
    <dbReference type="NCBI Taxonomy" id="6347"/>
    <lineage>
        <taxon>Eukaryota</taxon>
        <taxon>Metazoa</taxon>
        <taxon>Spiralia</taxon>
        <taxon>Lophotrochozoa</taxon>
        <taxon>Annelida</taxon>
        <taxon>Polychaeta</taxon>
        <taxon>Sedentaria</taxon>
        <taxon>Canalipalpata</taxon>
        <taxon>Sabellida</taxon>
        <taxon>Oweniida</taxon>
        <taxon>Oweniidae</taxon>
        <taxon>Owenia</taxon>
    </lineage>
</organism>
<dbReference type="Gene3D" id="6.20.200.20">
    <property type="match status" value="2"/>
</dbReference>
<dbReference type="PROSITE" id="PS50933">
    <property type="entry name" value="CHRD"/>
    <property type="match status" value="3"/>
</dbReference>
<keyword evidence="5" id="KW-0677">Repeat</keyword>
<evidence type="ECO:0000256" key="8">
    <source>
        <dbReference type="SAM" id="MobiDB-lite"/>
    </source>
</evidence>
<gene>
    <name evidence="10" type="ORF">OFUS_LOCUS1267</name>
</gene>
<keyword evidence="6" id="KW-0325">Glycoprotein</keyword>
<keyword evidence="9" id="KW-0732">Signal</keyword>
<dbReference type="SMART" id="SM00214">
    <property type="entry name" value="VWC"/>
    <property type="match status" value="4"/>
</dbReference>
<reference evidence="10" key="1">
    <citation type="submission" date="2022-03" db="EMBL/GenBank/DDBJ databases">
        <authorList>
            <person name="Martin C."/>
        </authorList>
    </citation>
    <scope>NUCLEOTIDE SEQUENCE</scope>
</reference>
<sequence length="928" mass="103368">MKSKMFYRRLLTLFFLDIGVSGFGLLPLQGEDDGEFNKKTPGCKLGPVFHELGETWHPTLEPQGEMFCVLCKCMPVEKKNILQRKGKVICKNIKDECSVPKCDTPELLPGQCCKTCPQKGFSEETTSVSVDGVYDYTTEVNDGKEMLHDYHRTEYMALLLGKTMKSPTRTKGSARGAFTLFKSNLHFTFYANVNKITRIEFVDFNDNVLYEHVVKPTKEKDNKICGVWNNLPTIYQRFLNNQRMRVRIVTKKHEAGELGGEIIKHRALEDETLSAVLSSDVGDGSGALVMMTVGGDGSLSFIVRHNGLLDKEADAKTIVSVYFMKNSEVLQRINVIVSRHDAEFAELWSKLQKQEFKQLARGKITILIRTESGKQMKGKITPKITCNALQAVLSGYDALQQTETGAGGSAIFILKSNGYITYQIKVEGLKSKLTELSIEGAPNKRDRRRRVAKLTKKFKQHSKTDYGGMARGILKKLNGRQIHLLLTNGLFVNIKTSKHKVSELRGQITQTLFDDKISMDIVDPVILNGASLDPKVPTPAAGHAWVTIDSRCNLRYSVIVQGLSHEKLSPHLHGIVEIGATTGDILPTQLKGFVGNMAQGYVNDLSTSMMRTLDGHNAFIQVKTNAYLGGELRAKIHIPNDCEGVSDREIMNDKHENAILPSLDVSGKYGCNDGDSWLPDESDPCTTCSCKRGKMKCHQAICPKMDCEDPITIEGECCPQCIEQSSLSSETCYFNGDQRRHRVGTIWHPYVPPFGYVKCALCSCVPGADEVNCTQNSCPPLNCPDSEAIRLNESDCCKICPAKPPNSVVADTIDVFRNDYRADDAAKAQIESEDSNPGSCKWKGDLYNNGDSWHPNVSSVGRIKCITCTCKDSVSQCKRTNCPKLRNCRRIKRKTDSCCPVCADNKRGKVKSSRTGKRTKRRRNKNKQ</sequence>
<name>A0A8J1UCU0_OWEFU</name>
<dbReference type="PIRSF" id="PIRSF002496">
    <property type="entry name" value="Chordin"/>
    <property type="match status" value="1"/>
</dbReference>
<dbReference type="InterPro" id="IPR010895">
    <property type="entry name" value="CHRD"/>
</dbReference>
<evidence type="ECO:0000313" key="11">
    <source>
        <dbReference type="Proteomes" id="UP000749559"/>
    </source>
</evidence>
<keyword evidence="3 7" id="KW-0217">Developmental protein</keyword>
<dbReference type="PROSITE" id="PS01208">
    <property type="entry name" value="VWFC_1"/>
    <property type="match status" value="2"/>
</dbReference>
<dbReference type="GO" id="GO:0036122">
    <property type="term" value="F:BMP binding"/>
    <property type="evidence" value="ECO:0007669"/>
    <property type="project" value="TreeGrafter"/>
</dbReference>
<protein>
    <submittedName>
        <fullName evidence="10">Uncharacterized protein</fullName>
    </submittedName>
</protein>
<evidence type="ECO:0000256" key="4">
    <source>
        <dbReference type="ARBA" id="ARBA00022525"/>
    </source>
</evidence>
<dbReference type="GO" id="GO:0009953">
    <property type="term" value="P:dorsal/ventral pattern formation"/>
    <property type="evidence" value="ECO:0007669"/>
    <property type="project" value="TreeGrafter"/>
</dbReference>
<feature type="chain" id="PRO_5043422735" evidence="9">
    <location>
        <begin position="23"/>
        <end position="928"/>
    </location>
</feature>
<dbReference type="InterPro" id="IPR016353">
    <property type="entry name" value="Chordin"/>
</dbReference>